<dbReference type="PANTHER" id="PTHR30055">
    <property type="entry name" value="HTH-TYPE TRANSCRIPTIONAL REGULATOR RUTR"/>
    <property type="match status" value="1"/>
</dbReference>
<evidence type="ECO:0000256" key="3">
    <source>
        <dbReference type="ARBA" id="ARBA00023125"/>
    </source>
</evidence>
<proteinExistence type="predicted"/>
<dbReference type="EMBL" id="FCOK02000043">
    <property type="protein sequence ID" value="SAL52728.1"/>
    <property type="molecule type" value="Genomic_DNA"/>
</dbReference>
<accession>A0A158I835</accession>
<evidence type="ECO:0000256" key="5">
    <source>
        <dbReference type="PROSITE-ProRule" id="PRU00335"/>
    </source>
</evidence>
<evidence type="ECO:0000259" key="6">
    <source>
        <dbReference type="PROSITE" id="PS50977"/>
    </source>
</evidence>
<dbReference type="InterPro" id="IPR050109">
    <property type="entry name" value="HTH-type_TetR-like_transc_reg"/>
</dbReference>
<keyword evidence="3 5" id="KW-0238">DNA-binding</keyword>
<dbReference type="Pfam" id="PF00440">
    <property type="entry name" value="TetR_N"/>
    <property type="match status" value="1"/>
</dbReference>
<dbReference type="GO" id="GO:0000976">
    <property type="term" value="F:transcription cis-regulatory region binding"/>
    <property type="evidence" value="ECO:0007669"/>
    <property type="project" value="TreeGrafter"/>
</dbReference>
<protein>
    <submittedName>
        <fullName evidence="7">TetR family transcriptional regulator</fullName>
    </submittedName>
</protein>
<dbReference type="SUPFAM" id="SSF46689">
    <property type="entry name" value="Homeodomain-like"/>
    <property type="match status" value="1"/>
</dbReference>
<keyword evidence="4" id="KW-0804">Transcription</keyword>
<keyword evidence="2" id="KW-0805">Transcription regulation</keyword>
<name>A0A158I835_9BURK</name>
<evidence type="ECO:0000256" key="2">
    <source>
        <dbReference type="ARBA" id="ARBA00023015"/>
    </source>
</evidence>
<dbReference type="GO" id="GO:0003700">
    <property type="term" value="F:DNA-binding transcription factor activity"/>
    <property type="evidence" value="ECO:0007669"/>
    <property type="project" value="TreeGrafter"/>
</dbReference>
<evidence type="ECO:0000313" key="7">
    <source>
        <dbReference type="EMBL" id="SAL52728.1"/>
    </source>
</evidence>
<evidence type="ECO:0000256" key="4">
    <source>
        <dbReference type="ARBA" id="ARBA00023163"/>
    </source>
</evidence>
<dbReference type="PANTHER" id="PTHR30055:SF234">
    <property type="entry name" value="HTH-TYPE TRANSCRIPTIONAL REGULATOR BETI"/>
    <property type="match status" value="1"/>
</dbReference>
<sequence length="227" mass="24267">MTDPHVLSRYPKIPTQERGEKRVTDLLAAAEQLFASSGYEATTMNAIASLAGSSIGSLYQFFPNKESVGNALLLEYMKELSGQIVALKAASPVAPQVLGQKLVEIVFNYSVEHPACRVLADTPSVQKTESFGVYSASVEDLLSAFAPSMKAAEMSSIAMASLLMVRAAVQGSRLVDAETGATLRHEMQQAIGTYLEERLKVASPAPTTQDMPAFPALGKLKKMGNVP</sequence>
<evidence type="ECO:0000256" key="1">
    <source>
        <dbReference type="ARBA" id="ARBA00022491"/>
    </source>
</evidence>
<dbReference type="InterPro" id="IPR001647">
    <property type="entry name" value="HTH_TetR"/>
</dbReference>
<dbReference type="InterPro" id="IPR023772">
    <property type="entry name" value="DNA-bd_HTH_TetR-type_CS"/>
</dbReference>
<dbReference type="Gene3D" id="1.10.357.10">
    <property type="entry name" value="Tetracycline Repressor, domain 2"/>
    <property type="match status" value="1"/>
</dbReference>
<reference evidence="7 8" key="1">
    <citation type="submission" date="2016-01" db="EMBL/GenBank/DDBJ databases">
        <authorList>
            <person name="Oliw E.H."/>
        </authorList>
    </citation>
    <scope>NUCLEOTIDE SEQUENCE [LARGE SCALE GENOMIC DNA]</scope>
    <source>
        <strain evidence="7">LMG 27134</strain>
    </source>
</reference>
<dbReference type="PROSITE" id="PS01081">
    <property type="entry name" value="HTH_TETR_1"/>
    <property type="match status" value="1"/>
</dbReference>
<dbReference type="Proteomes" id="UP000054683">
    <property type="component" value="Unassembled WGS sequence"/>
</dbReference>
<feature type="DNA-binding region" description="H-T-H motif" evidence="5">
    <location>
        <begin position="43"/>
        <end position="62"/>
    </location>
</feature>
<keyword evidence="1" id="KW-0678">Repressor</keyword>
<organism evidence="7 8">
    <name type="scientific">Caballeronia udeis</name>
    <dbReference type="NCBI Taxonomy" id="1232866"/>
    <lineage>
        <taxon>Bacteria</taxon>
        <taxon>Pseudomonadati</taxon>
        <taxon>Pseudomonadota</taxon>
        <taxon>Betaproteobacteria</taxon>
        <taxon>Burkholderiales</taxon>
        <taxon>Burkholderiaceae</taxon>
        <taxon>Caballeronia</taxon>
    </lineage>
</organism>
<dbReference type="RefSeq" id="WP_062089834.1">
    <property type="nucleotide sequence ID" value="NZ_FCOK02000043.1"/>
</dbReference>
<dbReference type="OrthoDB" id="9816320at2"/>
<dbReference type="AlphaFoldDB" id="A0A158I835"/>
<dbReference type="PRINTS" id="PR00455">
    <property type="entry name" value="HTHTETR"/>
</dbReference>
<evidence type="ECO:0000313" key="8">
    <source>
        <dbReference type="Proteomes" id="UP000054683"/>
    </source>
</evidence>
<dbReference type="InterPro" id="IPR009057">
    <property type="entry name" value="Homeodomain-like_sf"/>
</dbReference>
<dbReference type="PROSITE" id="PS50977">
    <property type="entry name" value="HTH_TETR_2"/>
    <property type="match status" value="1"/>
</dbReference>
<gene>
    <name evidence="7" type="ORF">AWB69_05486</name>
</gene>
<feature type="domain" description="HTH tetR-type" evidence="6">
    <location>
        <begin position="20"/>
        <end position="80"/>
    </location>
</feature>